<dbReference type="EMBL" id="LFZN01000078">
    <property type="protein sequence ID" value="KXT00204.1"/>
    <property type="molecule type" value="Genomic_DNA"/>
</dbReference>
<dbReference type="AlphaFoldDB" id="A0A139HCL1"/>
<evidence type="ECO:0000313" key="1">
    <source>
        <dbReference type="EMBL" id="KXT00204.1"/>
    </source>
</evidence>
<proteinExistence type="predicted"/>
<organism evidence="1 2">
    <name type="scientific">Pseudocercospora eumusae</name>
    <dbReference type="NCBI Taxonomy" id="321146"/>
    <lineage>
        <taxon>Eukaryota</taxon>
        <taxon>Fungi</taxon>
        <taxon>Dikarya</taxon>
        <taxon>Ascomycota</taxon>
        <taxon>Pezizomycotina</taxon>
        <taxon>Dothideomycetes</taxon>
        <taxon>Dothideomycetidae</taxon>
        <taxon>Mycosphaerellales</taxon>
        <taxon>Mycosphaerellaceae</taxon>
        <taxon>Pseudocercospora</taxon>
    </lineage>
</organism>
<protein>
    <submittedName>
        <fullName evidence="1">Uncharacterized protein</fullName>
    </submittedName>
</protein>
<reference evidence="1 2" key="1">
    <citation type="submission" date="2015-07" db="EMBL/GenBank/DDBJ databases">
        <title>Comparative genomics of the Sigatoka disease complex on banana suggests a link between parallel evolutionary changes in Pseudocercospora fijiensis and Pseudocercospora eumusae and increased virulence on the banana host.</title>
        <authorList>
            <person name="Chang T.-C."/>
            <person name="Salvucci A."/>
            <person name="Crous P.W."/>
            <person name="Stergiopoulos I."/>
        </authorList>
    </citation>
    <scope>NUCLEOTIDE SEQUENCE [LARGE SCALE GENOMIC DNA]</scope>
    <source>
        <strain evidence="1 2">CBS 114824</strain>
    </source>
</reference>
<dbReference type="Proteomes" id="UP000070133">
    <property type="component" value="Unassembled WGS sequence"/>
</dbReference>
<evidence type="ECO:0000313" key="2">
    <source>
        <dbReference type="Proteomes" id="UP000070133"/>
    </source>
</evidence>
<accession>A0A139HCL1</accession>
<keyword evidence="2" id="KW-1185">Reference proteome</keyword>
<gene>
    <name evidence="1" type="ORF">AC578_7002</name>
</gene>
<name>A0A139HCL1_9PEZI</name>
<sequence>MISPMWTGEQSSSFAHFAKHDCGLWLARVNRHVLVVGGKDFYATIFEASCIYKDSAAIVVGIEAVGQASQRS</sequence>
<comment type="caution">
    <text evidence="1">The sequence shown here is derived from an EMBL/GenBank/DDBJ whole genome shotgun (WGS) entry which is preliminary data.</text>
</comment>
<dbReference type="EMBL" id="LFZN01000078">
    <property type="protein sequence ID" value="KXT00205.1"/>
    <property type="molecule type" value="Genomic_DNA"/>
</dbReference>